<evidence type="ECO:0000313" key="11">
    <source>
        <dbReference type="Proteomes" id="UP000520814"/>
    </source>
</evidence>
<sequence>MTPHGALQIALYCLVLLALTKPVGAYMARVFSGEVTWLKPVERRWYQLLGVRDDEEMPWQTYSQALLVFSAIGMLFTYALLRLQGQLPLNPQGFSGKEMTPDLAFNTAASFTTNTNWQSYVPEATVSYFSNMVALAIHNWMSAAAGIAVALALVRGFARRQTVGLGSFWVDVTRATLCVLLPGCFVYALFLVSQGVPQNFDAYTKVTTLEGTAQTLAQGPVASQECIKMLGTNGGGFFNANSAHPYENPTPLTNFVQMLSIFLIPAGLTYTFGRLVGNTRQGWALFGAMAALFLVGVVACYGAEAAGNNLEGKETRFGIVGSALFAVVTTDASCGAVNAMHDSFTPLGGLVPLVNIQLGEVVFGGVGAGLYGMLMFAVLAVFIAGLMVGRTPEYLGKKIEQYEVKMAMLATLVLAASTLLFTAVGVSVSALSSTTNNAGAHGLSEVLYAYTSATGNNGSAFAGLTANSPAWNVTLGVAMLAGRFLMIVPLLAMAGSLAKKKLTPATSGTFPTDGGTFTALLIGVVVIVGALTYLPALALGPIVEHFQWQAGKAF</sequence>
<comment type="caution">
    <text evidence="9">Lacks conserved residue(s) required for the propagation of feature annotation.</text>
</comment>
<dbReference type="GO" id="GO:0008556">
    <property type="term" value="F:P-type potassium transmembrane transporter activity"/>
    <property type="evidence" value="ECO:0007669"/>
    <property type="project" value="InterPro"/>
</dbReference>
<dbReference type="Pfam" id="PF03814">
    <property type="entry name" value="KdpA"/>
    <property type="match status" value="1"/>
</dbReference>
<feature type="transmembrane region" description="Helical" evidence="9">
    <location>
        <begin position="133"/>
        <end position="154"/>
    </location>
</feature>
<evidence type="ECO:0000256" key="1">
    <source>
        <dbReference type="ARBA" id="ARBA00022448"/>
    </source>
</evidence>
<evidence type="ECO:0000256" key="3">
    <source>
        <dbReference type="ARBA" id="ARBA00022538"/>
    </source>
</evidence>
<dbReference type="PANTHER" id="PTHR30607:SF2">
    <property type="entry name" value="POTASSIUM-TRANSPORTING ATPASE POTASSIUM-BINDING SUBUNIT"/>
    <property type="match status" value="1"/>
</dbReference>
<dbReference type="RefSeq" id="WP_184200822.1">
    <property type="nucleotide sequence ID" value="NZ_JACHGW010000004.1"/>
</dbReference>
<evidence type="ECO:0000256" key="6">
    <source>
        <dbReference type="ARBA" id="ARBA00022989"/>
    </source>
</evidence>
<comment type="caution">
    <text evidence="10">The sequence shown here is derived from an EMBL/GenBank/DDBJ whole genome shotgun (WGS) entry which is preliminary data.</text>
</comment>
<evidence type="ECO:0000256" key="2">
    <source>
        <dbReference type="ARBA" id="ARBA00022475"/>
    </source>
</evidence>
<dbReference type="PIRSF" id="PIRSF001294">
    <property type="entry name" value="K_ATPaseA"/>
    <property type="match status" value="1"/>
</dbReference>
<keyword evidence="4 9" id="KW-0812">Transmembrane</keyword>
<feature type="transmembrane region" description="Helical" evidence="9">
    <location>
        <begin position="473"/>
        <end position="494"/>
    </location>
</feature>
<accession>A0A7W9SU15</accession>
<organism evidence="10 11">
    <name type="scientific">Armatimonas rosea</name>
    <dbReference type="NCBI Taxonomy" id="685828"/>
    <lineage>
        <taxon>Bacteria</taxon>
        <taxon>Bacillati</taxon>
        <taxon>Armatimonadota</taxon>
        <taxon>Armatimonadia</taxon>
        <taxon>Armatimonadales</taxon>
        <taxon>Armatimonadaceae</taxon>
        <taxon>Armatimonas</taxon>
    </lineage>
</organism>
<reference evidence="10 11" key="1">
    <citation type="submission" date="2020-08" db="EMBL/GenBank/DDBJ databases">
        <title>Genomic Encyclopedia of Type Strains, Phase IV (KMG-IV): sequencing the most valuable type-strain genomes for metagenomic binning, comparative biology and taxonomic classification.</title>
        <authorList>
            <person name="Goeker M."/>
        </authorList>
    </citation>
    <scope>NUCLEOTIDE SEQUENCE [LARGE SCALE GENOMIC DNA]</scope>
    <source>
        <strain evidence="10 11">DSM 23562</strain>
    </source>
</reference>
<comment type="subunit">
    <text evidence="9">The system is composed of three essential subunits: KdpA, KdpB and KdpC.</text>
</comment>
<feature type="transmembrane region" description="Helical" evidence="9">
    <location>
        <begin position="409"/>
        <end position="431"/>
    </location>
</feature>
<keyword evidence="8 9" id="KW-0472">Membrane</keyword>
<dbReference type="HAMAP" id="MF_00275">
    <property type="entry name" value="KdpA"/>
    <property type="match status" value="1"/>
</dbReference>
<feature type="transmembrane region" description="Helical" evidence="9">
    <location>
        <begin position="515"/>
        <end position="536"/>
    </location>
</feature>
<evidence type="ECO:0000256" key="5">
    <source>
        <dbReference type="ARBA" id="ARBA00022958"/>
    </source>
</evidence>
<keyword evidence="11" id="KW-1185">Reference proteome</keyword>
<protein>
    <recommendedName>
        <fullName evidence="9">Potassium-transporting ATPase potassium-binding subunit</fullName>
    </recommendedName>
    <alternativeName>
        <fullName evidence="9">ATP phosphohydrolase [potassium-transporting] A chain</fullName>
    </alternativeName>
    <alternativeName>
        <fullName evidence="9">Potassium-binding and translocating subunit A</fullName>
    </alternativeName>
    <alternativeName>
        <fullName evidence="9">Potassium-translocating ATPase A chain</fullName>
    </alternativeName>
</protein>
<comment type="function">
    <text evidence="9">Part of the high-affinity ATP-driven potassium transport (or Kdp) system, which catalyzes the hydrolysis of ATP coupled with the electrogenic transport of potassium into the cytoplasm. This subunit binds the extracellular potassium ions and delivers the ions to the membrane domain of KdpB through an intramembrane tunnel.</text>
</comment>
<dbReference type="AlphaFoldDB" id="A0A7W9SU15"/>
<name>A0A7W9SU15_ARMRO</name>
<dbReference type="InterPro" id="IPR004623">
    <property type="entry name" value="KdpA"/>
</dbReference>
<dbReference type="PANTHER" id="PTHR30607">
    <property type="entry name" value="POTASSIUM-TRANSPORTING ATPASE A CHAIN"/>
    <property type="match status" value="1"/>
</dbReference>
<feature type="transmembrane region" description="Helical" evidence="9">
    <location>
        <begin position="255"/>
        <end position="277"/>
    </location>
</feature>
<dbReference type="GO" id="GO:0005886">
    <property type="term" value="C:plasma membrane"/>
    <property type="evidence" value="ECO:0007669"/>
    <property type="project" value="UniProtKB-SubCell"/>
</dbReference>
<dbReference type="EMBL" id="JACHGW010000004">
    <property type="protein sequence ID" value="MBB6052209.1"/>
    <property type="molecule type" value="Genomic_DNA"/>
</dbReference>
<keyword evidence="5 9" id="KW-0630">Potassium</keyword>
<keyword evidence="1 9" id="KW-0813">Transport</keyword>
<evidence type="ECO:0000256" key="9">
    <source>
        <dbReference type="HAMAP-Rule" id="MF_00275"/>
    </source>
</evidence>
<evidence type="ECO:0000313" key="10">
    <source>
        <dbReference type="EMBL" id="MBB6052209.1"/>
    </source>
</evidence>
<proteinExistence type="inferred from homology"/>
<feature type="transmembrane region" description="Helical" evidence="9">
    <location>
        <begin position="283"/>
        <end position="305"/>
    </location>
</feature>
<dbReference type="Proteomes" id="UP000520814">
    <property type="component" value="Unassembled WGS sequence"/>
</dbReference>
<keyword evidence="2 9" id="KW-1003">Cell membrane</keyword>
<feature type="transmembrane region" description="Helical" evidence="9">
    <location>
        <begin position="62"/>
        <end position="81"/>
    </location>
</feature>
<gene>
    <name evidence="9" type="primary">kdpA</name>
    <name evidence="10" type="ORF">HNQ39_004030</name>
</gene>
<evidence type="ECO:0000256" key="8">
    <source>
        <dbReference type="ARBA" id="ARBA00023136"/>
    </source>
</evidence>
<keyword evidence="6 9" id="KW-1133">Transmembrane helix</keyword>
<keyword evidence="3 9" id="KW-0633">Potassium transport</keyword>
<dbReference type="NCBIfam" id="TIGR00680">
    <property type="entry name" value="kdpA"/>
    <property type="match status" value="1"/>
</dbReference>
<comment type="similarity">
    <text evidence="9">Belongs to the KdpA family.</text>
</comment>
<keyword evidence="7 9" id="KW-0406">Ion transport</keyword>
<comment type="subcellular location">
    <subcellularLocation>
        <location evidence="9">Cell membrane</location>
        <topology evidence="9">Multi-pass membrane protein</topology>
    </subcellularLocation>
</comment>
<dbReference type="GO" id="GO:0030955">
    <property type="term" value="F:potassium ion binding"/>
    <property type="evidence" value="ECO:0007669"/>
    <property type="project" value="UniProtKB-UniRule"/>
</dbReference>
<feature type="transmembrane region" description="Helical" evidence="9">
    <location>
        <begin position="174"/>
        <end position="192"/>
    </location>
</feature>
<evidence type="ECO:0000256" key="4">
    <source>
        <dbReference type="ARBA" id="ARBA00022692"/>
    </source>
</evidence>
<evidence type="ECO:0000256" key="7">
    <source>
        <dbReference type="ARBA" id="ARBA00023065"/>
    </source>
</evidence>
<feature type="transmembrane region" description="Helical" evidence="9">
    <location>
        <begin position="361"/>
        <end position="388"/>
    </location>
</feature>